<dbReference type="InterPro" id="IPR036388">
    <property type="entry name" value="WH-like_DNA-bd_sf"/>
</dbReference>
<feature type="domain" description="RNA polymerase sigma-70 region 2" evidence="6">
    <location>
        <begin position="26"/>
        <end position="89"/>
    </location>
</feature>
<evidence type="ECO:0000256" key="2">
    <source>
        <dbReference type="ARBA" id="ARBA00023015"/>
    </source>
</evidence>
<evidence type="ECO:0000259" key="6">
    <source>
        <dbReference type="Pfam" id="PF04542"/>
    </source>
</evidence>
<dbReference type="InterPro" id="IPR013325">
    <property type="entry name" value="RNA_pol_sigma_r2"/>
</dbReference>
<dbReference type="InterPro" id="IPR014284">
    <property type="entry name" value="RNA_pol_sigma-70_dom"/>
</dbReference>
<dbReference type="Gene3D" id="1.10.10.10">
    <property type="entry name" value="Winged helix-like DNA-binding domain superfamily/Winged helix DNA-binding domain"/>
    <property type="match status" value="1"/>
</dbReference>
<comment type="similarity">
    <text evidence="1">Belongs to the sigma-70 factor family. ECF subfamily.</text>
</comment>
<dbReference type="EMBL" id="JACSRA010000003">
    <property type="protein sequence ID" value="MBD7910255.1"/>
    <property type="molecule type" value="Genomic_DNA"/>
</dbReference>
<protein>
    <submittedName>
        <fullName evidence="7">Sigma-70 family RNA polymerase sigma factor</fullName>
    </submittedName>
</protein>
<organism evidence="7 8">
    <name type="scientific">Clostridium cibarium</name>
    <dbReference type="NCBI Taxonomy" id="2762247"/>
    <lineage>
        <taxon>Bacteria</taxon>
        <taxon>Bacillati</taxon>
        <taxon>Bacillota</taxon>
        <taxon>Clostridia</taxon>
        <taxon>Eubacteriales</taxon>
        <taxon>Clostridiaceae</taxon>
        <taxon>Clostridium</taxon>
    </lineage>
</organism>
<dbReference type="CDD" id="cd06171">
    <property type="entry name" value="Sigma70_r4"/>
    <property type="match status" value="1"/>
</dbReference>
<keyword evidence="3" id="KW-0731">Sigma factor</keyword>
<dbReference type="SUPFAM" id="SSF88946">
    <property type="entry name" value="Sigma2 domain of RNA polymerase sigma factors"/>
    <property type="match status" value="1"/>
</dbReference>
<evidence type="ECO:0000256" key="5">
    <source>
        <dbReference type="ARBA" id="ARBA00023163"/>
    </source>
</evidence>
<evidence type="ECO:0000313" key="7">
    <source>
        <dbReference type="EMBL" id="MBD7910255.1"/>
    </source>
</evidence>
<keyword evidence="5" id="KW-0804">Transcription</keyword>
<name>A0ABR8PQ40_9CLOT</name>
<gene>
    <name evidence="7" type="ORF">H9661_02690</name>
</gene>
<proteinExistence type="inferred from homology"/>
<keyword evidence="2" id="KW-0805">Transcription regulation</keyword>
<dbReference type="InterPro" id="IPR007627">
    <property type="entry name" value="RNA_pol_sigma70_r2"/>
</dbReference>
<dbReference type="PANTHER" id="PTHR43133:SF8">
    <property type="entry name" value="RNA POLYMERASE SIGMA FACTOR HI_1459-RELATED"/>
    <property type="match status" value="1"/>
</dbReference>
<reference evidence="7 8" key="1">
    <citation type="submission" date="2020-08" db="EMBL/GenBank/DDBJ databases">
        <title>A Genomic Blueprint of the Chicken Gut Microbiome.</title>
        <authorList>
            <person name="Gilroy R."/>
            <person name="Ravi A."/>
            <person name="Getino M."/>
            <person name="Pursley I."/>
            <person name="Horton D.L."/>
            <person name="Alikhan N.-F."/>
            <person name="Baker D."/>
            <person name="Gharbi K."/>
            <person name="Hall N."/>
            <person name="Watson M."/>
            <person name="Adriaenssens E.M."/>
            <person name="Foster-Nyarko E."/>
            <person name="Jarju S."/>
            <person name="Secka A."/>
            <person name="Antonio M."/>
            <person name="Oren A."/>
            <person name="Chaudhuri R."/>
            <person name="La Ragione R.M."/>
            <person name="Hildebrand F."/>
            <person name="Pallen M.J."/>
        </authorList>
    </citation>
    <scope>NUCLEOTIDE SEQUENCE [LARGE SCALE GENOMIC DNA]</scope>
    <source>
        <strain evidence="7 8">Sa3CVN1</strain>
    </source>
</reference>
<sequence>MINNSNFINQLKLQNPDALLYVLDNFGNLVYRIAYSNLRSNELSEECVNIVLFKVWNCINHFDYSDDKFKNWISAIAKYTSIDMLRMEKKHFYDITIENLVMCSKEDVEKNIIEKEKLQNIKNQICNLKEIDKNICIEKFFNNKSLKEIGEMYGMTPNAVALRIIRARKKLKTLNMDSSS</sequence>
<dbReference type="PANTHER" id="PTHR43133">
    <property type="entry name" value="RNA POLYMERASE ECF-TYPE SIGMA FACTO"/>
    <property type="match status" value="1"/>
</dbReference>
<dbReference type="InterPro" id="IPR013324">
    <property type="entry name" value="RNA_pol_sigma_r3/r4-like"/>
</dbReference>
<evidence type="ECO:0000256" key="3">
    <source>
        <dbReference type="ARBA" id="ARBA00023082"/>
    </source>
</evidence>
<evidence type="ECO:0000256" key="1">
    <source>
        <dbReference type="ARBA" id="ARBA00010641"/>
    </source>
</evidence>
<dbReference type="SUPFAM" id="SSF88659">
    <property type="entry name" value="Sigma3 and sigma4 domains of RNA polymerase sigma factors"/>
    <property type="match status" value="1"/>
</dbReference>
<evidence type="ECO:0000313" key="8">
    <source>
        <dbReference type="Proteomes" id="UP000627781"/>
    </source>
</evidence>
<dbReference type="RefSeq" id="WP_143316624.1">
    <property type="nucleotide sequence ID" value="NZ_JACSRA010000003.1"/>
</dbReference>
<accession>A0ABR8PQ40</accession>
<dbReference type="Proteomes" id="UP000627781">
    <property type="component" value="Unassembled WGS sequence"/>
</dbReference>
<dbReference type="Pfam" id="PF04542">
    <property type="entry name" value="Sigma70_r2"/>
    <property type="match status" value="1"/>
</dbReference>
<comment type="caution">
    <text evidence="7">The sequence shown here is derived from an EMBL/GenBank/DDBJ whole genome shotgun (WGS) entry which is preliminary data.</text>
</comment>
<dbReference type="NCBIfam" id="TIGR02937">
    <property type="entry name" value="sigma70-ECF"/>
    <property type="match status" value="1"/>
</dbReference>
<dbReference type="Gene3D" id="1.10.1740.10">
    <property type="match status" value="1"/>
</dbReference>
<keyword evidence="8" id="KW-1185">Reference proteome</keyword>
<evidence type="ECO:0000256" key="4">
    <source>
        <dbReference type="ARBA" id="ARBA00023125"/>
    </source>
</evidence>
<dbReference type="InterPro" id="IPR039425">
    <property type="entry name" value="RNA_pol_sigma-70-like"/>
</dbReference>
<keyword evidence="4" id="KW-0238">DNA-binding</keyword>